<proteinExistence type="predicted"/>
<protein>
    <submittedName>
        <fullName evidence="2">Uncharacterized protein</fullName>
    </submittedName>
</protein>
<name>A0AAJ4X7W9_9SPHI</name>
<organism evidence="2 3">
    <name type="scientific">Sphingobacterium mizutaii</name>
    <dbReference type="NCBI Taxonomy" id="1010"/>
    <lineage>
        <taxon>Bacteria</taxon>
        <taxon>Pseudomonadati</taxon>
        <taxon>Bacteroidota</taxon>
        <taxon>Sphingobacteriia</taxon>
        <taxon>Sphingobacteriales</taxon>
        <taxon>Sphingobacteriaceae</taxon>
        <taxon>Sphingobacterium</taxon>
    </lineage>
</organism>
<feature type="transmembrane region" description="Helical" evidence="1">
    <location>
        <begin position="30"/>
        <end position="50"/>
    </location>
</feature>
<dbReference type="AlphaFoldDB" id="A0AAJ4X7W9"/>
<dbReference type="EMBL" id="LT906468">
    <property type="protein sequence ID" value="SNV36124.1"/>
    <property type="molecule type" value="Genomic_DNA"/>
</dbReference>
<keyword evidence="1" id="KW-1133">Transmembrane helix</keyword>
<dbReference type="Proteomes" id="UP000215355">
    <property type="component" value="Chromosome 1"/>
</dbReference>
<evidence type="ECO:0000256" key="1">
    <source>
        <dbReference type="SAM" id="Phobius"/>
    </source>
</evidence>
<keyword evidence="1" id="KW-0812">Transmembrane</keyword>
<evidence type="ECO:0000313" key="3">
    <source>
        <dbReference type="Proteomes" id="UP000215355"/>
    </source>
</evidence>
<dbReference type="KEGG" id="smiz:4412673_00114"/>
<reference evidence="2 3" key="1">
    <citation type="submission" date="2017-06" db="EMBL/GenBank/DDBJ databases">
        <authorList>
            <consortium name="Pathogen Informatics"/>
        </authorList>
    </citation>
    <scope>NUCLEOTIDE SEQUENCE [LARGE SCALE GENOMIC DNA]</scope>
    <source>
        <strain evidence="2 3">NCTC12149</strain>
    </source>
</reference>
<keyword evidence="1" id="KW-0472">Membrane</keyword>
<evidence type="ECO:0000313" key="2">
    <source>
        <dbReference type="EMBL" id="SNV36124.1"/>
    </source>
</evidence>
<accession>A0AAJ4X7W9</accession>
<sequence length="60" mass="7117">MLGYLAGHCCFYIKMGLTMTAKPIRYKEKLYYYFFVFFILLIQIITPVTGKEVAIRQEIK</sequence>
<gene>
    <name evidence="2" type="ORF">SAMEA4412673_00114</name>
</gene>